<gene>
    <name evidence="1" type="ORF">EV666_102189</name>
</gene>
<proteinExistence type="predicted"/>
<reference evidence="1 2" key="1">
    <citation type="submission" date="2019-03" db="EMBL/GenBank/DDBJ databases">
        <title>Genomic Encyclopedia of Type Strains, Phase IV (KMG-IV): sequencing the most valuable type-strain genomes for metagenomic binning, comparative biology and taxonomic classification.</title>
        <authorList>
            <person name="Goeker M."/>
        </authorList>
    </citation>
    <scope>NUCLEOTIDE SEQUENCE [LARGE SCALE GENOMIC DNA]</scope>
    <source>
        <strain evidence="1 2">DSM 22958</strain>
    </source>
</reference>
<protein>
    <submittedName>
        <fullName evidence="1">Uncharacterized protein</fullName>
    </submittedName>
</protein>
<evidence type="ECO:0000313" key="1">
    <source>
        <dbReference type="EMBL" id="TCO15211.1"/>
    </source>
</evidence>
<sequence>MAVNDSHQVAILGAIGNGETTLDALVAHLPIKRAAIVHATSKLVGRGLIVRIRPGHFALAHEGKVFLAEGRAIKVGVTRSPRNGPYRHNSFTQRAWNAMRIRKRFTVPEIAMLAALETDKAPEDRLSIFFRRLADVGYLSERAERAPGVSPLSRGRIVWTLTKDTGPVAPSVIGRINIRDHNTGEDIRREAAS</sequence>
<dbReference type="Proteomes" id="UP000294881">
    <property type="component" value="Unassembled WGS sequence"/>
</dbReference>
<dbReference type="InterPro" id="IPR036390">
    <property type="entry name" value="WH_DNA-bd_sf"/>
</dbReference>
<dbReference type="EMBL" id="SLWL01000002">
    <property type="protein sequence ID" value="TCO15211.1"/>
    <property type="molecule type" value="Genomic_DNA"/>
</dbReference>
<dbReference type="RefSeq" id="WP_132003359.1">
    <property type="nucleotide sequence ID" value="NZ_JBHUNN010000002.1"/>
</dbReference>
<keyword evidence="2" id="KW-1185">Reference proteome</keyword>
<accession>A0A4R2GW27</accession>
<dbReference type="AlphaFoldDB" id="A0A4R2GW27"/>
<organism evidence="1 2">
    <name type="scientific">Camelimonas lactis</name>
    <dbReference type="NCBI Taxonomy" id="659006"/>
    <lineage>
        <taxon>Bacteria</taxon>
        <taxon>Pseudomonadati</taxon>
        <taxon>Pseudomonadota</taxon>
        <taxon>Alphaproteobacteria</taxon>
        <taxon>Hyphomicrobiales</taxon>
        <taxon>Chelatococcaceae</taxon>
        <taxon>Camelimonas</taxon>
    </lineage>
</organism>
<comment type="caution">
    <text evidence="1">The sequence shown here is derived from an EMBL/GenBank/DDBJ whole genome shotgun (WGS) entry which is preliminary data.</text>
</comment>
<evidence type="ECO:0000313" key="2">
    <source>
        <dbReference type="Proteomes" id="UP000294881"/>
    </source>
</evidence>
<dbReference type="SUPFAM" id="SSF46785">
    <property type="entry name" value="Winged helix' DNA-binding domain"/>
    <property type="match status" value="1"/>
</dbReference>
<name>A0A4R2GW27_9HYPH</name>
<dbReference type="OrthoDB" id="5453597at2"/>